<feature type="domain" description="Histidine kinase" evidence="15">
    <location>
        <begin position="291"/>
        <end position="485"/>
    </location>
</feature>
<dbReference type="GO" id="GO:0005886">
    <property type="term" value="C:plasma membrane"/>
    <property type="evidence" value="ECO:0007669"/>
    <property type="project" value="UniProtKB-SubCell"/>
</dbReference>
<proteinExistence type="predicted"/>
<evidence type="ECO:0000256" key="3">
    <source>
        <dbReference type="ARBA" id="ARBA00012438"/>
    </source>
</evidence>
<dbReference type="SMART" id="SM00304">
    <property type="entry name" value="HAMP"/>
    <property type="match status" value="1"/>
</dbReference>
<accession>A0A9D9HB39</accession>
<dbReference type="CDD" id="cd06225">
    <property type="entry name" value="HAMP"/>
    <property type="match status" value="1"/>
</dbReference>
<dbReference type="PANTHER" id="PTHR45528">
    <property type="entry name" value="SENSOR HISTIDINE KINASE CPXA"/>
    <property type="match status" value="1"/>
</dbReference>
<evidence type="ECO:0000256" key="8">
    <source>
        <dbReference type="ARBA" id="ARBA00022741"/>
    </source>
</evidence>
<dbReference type="SMART" id="SM00388">
    <property type="entry name" value="HisKA"/>
    <property type="match status" value="1"/>
</dbReference>
<comment type="subcellular location">
    <subcellularLocation>
        <location evidence="2">Cell membrane</location>
        <topology evidence="2">Multi-pass membrane protein</topology>
    </subcellularLocation>
</comment>
<dbReference type="SUPFAM" id="SSF55874">
    <property type="entry name" value="ATPase domain of HSP90 chaperone/DNA topoisomerase II/histidine kinase"/>
    <property type="match status" value="1"/>
</dbReference>
<evidence type="ECO:0000256" key="7">
    <source>
        <dbReference type="ARBA" id="ARBA00022692"/>
    </source>
</evidence>
<dbReference type="InterPro" id="IPR003660">
    <property type="entry name" value="HAMP_dom"/>
</dbReference>
<dbReference type="PANTHER" id="PTHR45528:SF1">
    <property type="entry name" value="SENSOR HISTIDINE KINASE CPXA"/>
    <property type="match status" value="1"/>
</dbReference>
<keyword evidence="11 14" id="KW-1133">Transmembrane helix</keyword>
<dbReference type="PROSITE" id="PS50109">
    <property type="entry name" value="HIS_KIN"/>
    <property type="match status" value="1"/>
</dbReference>
<dbReference type="SUPFAM" id="SSF47384">
    <property type="entry name" value="Homodimeric domain of signal transducing histidine kinase"/>
    <property type="match status" value="1"/>
</dbReference>
<keyword evidence="6" id="KW-0808">Transferase</keyword>
<dbReference type="Gene3D" id="1.10.287.130">
    <property type="match status" value="1"/>
</dbReference>
<feature type="transmembrane region" description="Helical" evidence="14">
    <location>
        <begin position="12"/>
        <end position="35"/>
    </location>
</feature>
<dbReference type="PROSITE" id="PS50885">
    <property type="entry name" value="HAMP"/>
    <property type="match status" value="1"/>
</dbReference>
<evidence type="ECO:0000256" key="11">
    <source>
        <dbReference type="ARBA" id="ARBA00022989"/>
    </source>
</evidence>
<dbReference type="Pfam" id="PF02518">
    <property type="entry name" value="HATPase_c"/>
    <property type="match status" value="1"/>
</dbReference>
<evidence type="ECO:0000256" key="6">
    <source>
        <dbReference type="ARBA" id="ARBA00022679"/>
    </source>
</evidence>
<keyword evidence="7 14" id="KW-0812">Transmembrane</keyword>
<evidence type="ECO:0000313" key="18">
    <source>
        <dbReference type="Proteomes" id="UP000823633"/>
    </source>
</evidence>
<comment type="catalytic activity">
    <reaction evidence="1">
        <text>ATP + protein L-histidine = ADP + protein N-phospho-L-histidine.</text>
        <dbReference type="EC" id="2.7.13.3"/>
    </reaction>
</comment>
<keyword evidence="8" id="KW-0547">Nucleotide-binding</keyword>
<keyword evidence="5" id="KW-0597">Phosphoprotein</keyword>
<evidence type="ECO:0000256" key="1">
    <source>
        <dbReference type="ARBA" id="ARBA00000085"/>
    </source>
</evidence>
<dbReference type="GO" id="GO:0005524">
    <property type="term" value="F:ATP binding"/>
    <property type="evidence" value="ECO:0007669"/>
    <property type="project" value="UniProtKB-KW"/>
</dbReference>
<protein>
    <recommendedName>
        <fullName evidence="3">histidine kinase</fullName>
        <ecNumber evidence="3">2.7.13.3</ecNumber>
    </recommendedName>
</protein>
<evidence type="ECO:0000259" key="16">
    <source>
        <dbReference type="PROSITE" id="PS50885"/>
    </source>
</evidence>
<dbReference type="SMART" id="SM00387">
    <property type="entry name" value="HATPase_c"/>
    <property type="match status" value="1"/>
</dbReference>
<name>A0A9D9HB39_9SPIR</name>
<evidence type="ECO:0000259" key="15">
    <source>
        <dbReference type="PROSITE" id="PS50109"/>
    </source>
</evidence>
<keyword evidence="4" id="KW-1003">Cell membrane</keyword>
<dbReference type="GO" id="GO:0000155">
    <property type="term" value="F:phosphorelay sensor kinase activity"/>
    <property type="evidence" value="ECO:0007669"/>
    <property type="project" value="InterPro"/>
</dbReference>
<dbReference type="Pfam" id="PF00672">
    <property type="entry name" value="HAMP"/>
    <property type="match status" value="1"/>
</dbReference>
<dbReference type="InterPro" id="IPR003594">
    <property type="entry name" value="HATPase_dom"/>
</dbReference>
<reference evidence="17" key="1">
    <citation type="submission" date="2020-10" db="EMBL/GenBank/DDBJ databases">
        <authorList>
            <person name="Gilroy R."/>
        </authorList>
    </citation>
    <scope>NUCLEOTIDE SEQUENCE</scope>
    <source>
        <strain evidence="17">11167</strain>
    </source>
</reference>
<dbReference type="EC" id="2.7.13.3" evidence="3"/>
<sequence length="485" mass="53935">MKRSRPLRRYFVRVFISMMLMIGLVLGIEGAIVTFSNWRMHTGWPSLVTDDYIKASVSLLEDADTQDPDAVKQAFLSAKDDRISGILIRDFRTGLMYLYGSTPDWHDDRLVKTNIVQDVSDDDSWSFEKDVPVYGIDISTSTDDQVSISSYSEMRGLVHYVAPSFVRIEDVASTIFVSIEGEVVCSLDLLVLGMHDFGPTRFIMDSIIVTMVWLVPVCIIVSILASFFLSRRGSRSIEAIRQALERMAHGDYAISLPAADTSEIDLISHSIESLAGDLERNKESRKMWLRSIAHDLNTPLSALRLLVEGLEDGIYVPDEAFISSLKKELMSLEARISSVRYYTGLLSSSVHLERRPVKVSQLLAPWFADPRILISVTPSDALLMLDGDLAGRMVKELVDNALNATKEGPVCISYADKVLTVSNRARLPQPLPDFFEPWQRGDESRHGGGSGLGLPIVAQIMALHGGRAEIAQKGEDVVVTLHFVN</sequence>
<reference evidence="17" key="2">
    <citation type="journal article" date="2021" name="PeerJ">
        <title>Extensive microbial diversity within the chicken gut microbiome revealed by metagenomics and culture.</title>
        <authorList>
            <person name="Gilroy R."/>
            <person name="Ravi A."/>
            <person name="Getino M."/>
            <person name="Pursley I."/>
            <person name="Horton D.L."/>
            <person name="Alikhan N.F."/>
            <person name="Baker D."/>
            <person name="Gharbi K."/>
            <person name="Hall N."/>
            <person name="Watson M."/>
            <person name="Adriaenssens E.M."/>
            <person name="Foster-Nyarko E."/>
            <person name="Jarju S."/>
            <person name="Secka A."/>
            <person name="Antonio M."/>
            <person name="Oren A."/>
            <person name="Chaudhuri R.R."/>
            <person name="La Ragione R."/>
            <person name="Hildebrand F."/>
            <person name="Pallen M.J."/>
        </authorList>
    </citation>
    <scope>NUCLEOTIDE SEQUENCE</scope>
    <source>
        <strain evidence="17">11167</strain>
    </source>
</reference>
<dbReference type="CDD" id="cd00075">
    <property type="entry name" value="HATPase"/>
    <property type="match status" value="1"/>
</dbReference>
<dbReference type="InterPro" id="IPR036890">
    <property type="entry name" value="HATPase_C_sf"/>
</dbReference>
<gene>
    <name evidence="17" type="ORF">IAC42_05175</name>
</gene>
<evidence type="ECO:0000256" key="5">
    <source>
        <dbReference type="ARBA" id="ARBA00022553"/>
    </source>
</evidence>
<dbReference type="Pfam" id="PF00512">
    <property type="entry name" value="HisKA"/>
    <property type="match status" value="1"/>
</dbReference>
<dbReference type="InterPro" id="IPR050398">
    <property type="entry name" value="HssS/ArlS-like"/>
</dbReference>
<evidence type="ECO:0000256" key="14">
    <source>
        <dbReference type="SAM" id="Phobius"/>
    </source>
</evidence>
<evidence type="ECO:0000256" key="10">
    <source>
        <dbReference type="ARBA" id="ARBA00022840"/>
    </source>
</evidence>
<comment type="caution">
    <text evidence="17">The sequence shown here is derived from an EMBL/GenBank/DDBJ whole genome shotgun (WGS) entry which is preliminary data.</text>
</comment>
<dbReference type="InterPro" id="IPR036097">
    <property type="entry name" value="HisK_dim/P_sf"/>
</dbReference>
<dbReference type="InterPro" id="IPR005467">
    <property type="entry name" value="His_kinase_dom"/>
</dbReference>
<feature type="domain" description="HAMP" evidence="16">
    <location>
        <begin position="231"/>
        <end position="283"/>
    </location>
</feature>
<keyword evidence="13 14" id="KW-0472">Membrane</keyword>
<keyword evidence="10" id="KW-0067">ATP-binding</keyword>
<dbReference type="Proteomes" id="UP000823633">
    <property type="component" value="Unassembled WGS sequence"/>
</dbReference>
<evidence type="ECO:0000256" key="2">
    <source>
        <dbReference type="ARBA" id="ARBA00004651"/>
    </source>
</evidence>
<evidence type="ECO:0000256" key="4">
    <source>
        <dbReference type="ARBA" id="ARBA00022475"/>
    </source>
</evidence>
<dbReference type="Gene3D" id="3.30.565.10">
    <property type="entry name" value="Histidine kinase-like ATPase, C-terminal domain"/>
    <property type="match status" value="1"/>
</dbReference>
<keyword evidence="12" id="KW-0902">Two-component regulatory system</keyword>
<organism evidence="17 18">
    <name type="scientific">Candidatus Aphodenecus pullistercoris</name>
    <dbReference type="NCBI Taxonomy" id="2840669"/>
    <lineage>
        <taxon>Bacteria</taxon>
        <taxon>Pseudomonadati</taxon>
        <taxon>Spirochaetota</taxon>
        <taxon>Spirochaetia</taxon>
        <taxon>Spirochaetales</taxon>
        <taxon>Candidatus Aphodenecus</taxon>
    </lineage>
</organism>
<evidence type="ECO:0000256" key="12">
    <source>
        <dbReference type="ARBA" id="ARBA00023012"/>
    </source>
</evidence>
<dbReference type="AlphaFoldDB" id="A0A9D9HB39"/>
<evidence type="ECO:0000256" key="9">
    <source>
        <dbReference type="ARBA" id="ARBA00022777"/>
    </source>
</evidence>
<dbReference type="CDD" id="cd00082">
    <property type="entry name" value="HisKA"/>
    <property type="match status" value="1"/>
</dbReference>
<feature type="transmembrane region" description="Helical" evidence="14">
    <location>
        <begin position="207"/>
        <end position="229"/>
    </location>
</feature>
<evidence type="ECO:0000256" key="13">
    <source>
        <dbReference type="ARBA" id="ARBA00023136"/>
    </source>
</evidence>
<keyword evidence="9 17" id="KW-0418">Kinase</keyword>
<dbReference type="InterPro" id="IPR003661">
    <property type="entry name" value="HisK_dim/P_dom"/>
</dbReference>
<dbReference type="EMBL" id="JADIMU010000031">
    <property type="protein sequence ID" value="MBO8443132.1"/>
    <property type="molecule type" value="Genomic_DNA"/>
</dbReference>
<evidence type="ECO:0000313" key="17">
    <source>
        <dbReference type="EMBL" id="MBO8443132.1"/>
    </source>
</evidence>